<dbReference type="Gene3D" id="3.30.70.3090">
    <property type="entry name" value="ORF SCO4226, nickel-binding ferredoxin-like monomer"/>
    <property type="match status" value="1"/>
</dbReference>
<evidence type="ECO:0000313" key="1">
    <source>
        <dbReference type="EMBL" id="TMI90077.1"/>
    </source>
</evidence>
<reference evidence="1 2" key="1">
    <citation type="journal article" date="2019" name="Nat. Microbiol.">
        <title>Mediterranean grassland soil C-N compound turnover is dependent on rainfall and depth, and is mediated by genomically divergent microorganisms.</title>
        <authorList>
            <person name="Diamond S."/>
            <person name="Andeer P.F."/>
            <person name="Li Z."/>
            <person name="Crits-Christoph A."/>
            <person name="Burstein D."/>
            <person name="Anantharaman K."/>
            <person name="Lane K.R."/>
            <person name="Thomas B.C."/>
            <person name="Pan C."/>
            <person name="Northen T.R."/>
            <person name="Banfield J.F."/>
        </authorList>
    </citation>
    <scope>NUCLEOTIDE SEQUENCE [LARGE SCALE GENOMIC DNA]</scope>
    <source>
        <strain evidence="1">NP_3</strain>
    </source>
</reference>
<sequence length="88" mass="9636">MPVYMVDRSLPGVTIDQLAAAQKAAIDTSKKFTAQGKSVRYIRSTFVPGESHCMCLFEASNADLVKQVNEAAKIPFTRVTEAMDLTPK</sequence>
<proteinExistence type="predicted"/>
<comment type="caution">
    <text evidence="1">The sequence shown here is derived from an EMBL/GenBank/DDBJ whole genome shotgun (WGS) entry which is preliminary data.</text>
</comment>
<dbReference type="Pfam" id="PF14026">
    <property type="entry name" value="SCO4226-like"/>
    <property type="match status" value="1"/>
</dbReference>
<evidence type="ECO:0000313" key="2">
    <source>
        <dbReference type="Proteomes" id="UP000318509"/>
    </source>
</evidence>
<dbReference type="Proteomes" id="UP000318509">
    <property type="component" value="Unassembled WGS sequence"/>
</dbReference>
<gene>
    <name evidence="1" type="ORF">E6H00_07745</name>
</gene>
<organism evidence="1 2">
    <name type="scientific">Candidatus Segetimicrobium genomatis</name>
    <dbReference type="NCBI Taxonomy" id="2569760"/>
    <lineage>
        <taxon>Bacteria</taxon>
        <taxon>Bacillati</taxon>
        <taxon>Candidatus Sysuimicrobiota</taxon>
        <taxon>Candidatus Sysuimicrobiia</taxon>
        <taxon>Candidatus Sysuimicrobiales</taxon>
        <taxon>Candidatus Segetimicrobiaceae</taxon>
        <taxon>Candidatus Segetimicrobium</taxon>
    </lineage>
</organism>
<dbReference type="InterPro" id="IPR025336">
    <property type="entry name" value="SCO4226-like"/>
</dbReference>
<dbReference type="InterPro" id="IPR042557">
    <property type="entry name" value="SCO4226"/>
</dbReference>
<dbReference type="AlphaFoldDB" id="A0A537K2S6"/>
<dbReference type="EMBL" id="VBAK01000115">
    <property type="protein sequence ID" value="TMI90077.1"/>
    <property type="molecule type" value="Genomic_DNA"/>
</dbReference>
<protein>
    <submittedName>
        <fullName evidence="1">DUF4242 domain-containing protein</fullName>
    </submittedName>
</protein>
<name>A0A537K2S6_9BACT</name>
<accession>A0A537K2S6</accession>